<name>A0AAF0DAB5_9EURO</name>
<dbReference type="PANTHER" id="PTHR28527:SF1">
    <property type="entry name" value="SWI5-DEPENDENT RECOMBINATION DNA REPAIR PROTEIN 1"/>
    <property type="match status" value="1"/>
</dbReference>
<organism evidence="2 3">
    <name type="scientific">Emydomyces testavorans</name>
    <dbReference type="NCBI Taxonomy" id="2070801"/>
    <lineage>
        <taxon>Eukaryota</taxon>
        <taxon>Fungi</taxon>
        <taxon>Dikarya</taxon>
        <taxon>Ascomycota</taxon>
        <taxon>Pezizomycotina</taxon>
        <taxon>Eurotiomycetes</taxon>
        <taxon>Eurotiomycetidae</taxon>
        <taxon>Onygenales</taxon>
        <taxon>Nannizziopsiaceae</taxon>
        <taxon>Emydomyces</taxon>
    </lineage>
</organism>
<dbReference type="PANTHER" id="PTHR28527">
    <property type="entry name" value="MATING-TYPE SWITCHING PROTEIN SWI2-RELATED"/>
    <property type="match status" value="1"/>
</dbReference>
<sequence length="310" mass="34362">MASNLLPSAKRRRLNDAQSTLSKPFKSPLRRPVLTSDLNNSKGNERANSKGEDKTSIIEKGNTQGAHYATAATASKTVAPSHTSHGASPKQPSIPLADCSTTTLPATPTPAFDRRQQSLRPSTTPVSGNGRHAQQHITSLQKQLSSLHSQLSTLRTALDTTTQAIKIEQSNQDTELEGLIMKWQLVSREAAEELFASARERINRMGGVGVWRERMRRSKLRKAEWDAGGNNYGGDGEEDGEESDVDKEKEARRREIEEEIEAGKISDGDQKDDESDGEEDEAFTMDMMLKNLNVDLKVIGFDKVNQRWIY</sequence>
<feature type="compositionally biased region" description="Basic and acidic residues" evidence="1">
    <location>
        <begin position="43"/>
        <end position="57"/>
    </location>
</feature>
<accession>A0AAF0DAB5</accession>
<feature type="compositionally biased region" description="Polar residues" evidence="1">
    <location>
        <begin position="118"/>
        <end position="127"/>
    </location>
</feature>
<evidence type="ECO:0008006" key="4">
    <source>
        <dbReference type="Google" id="ProtNLM"/>
    </source>
</evidence>
<feature type="compositionally biased region" description="Basic and acidic residues" evidence="1">
    <location>
        <begin position="246"/>
        <end position="269"/>
    </location>
</feature>
<keyword evidence="3" id="KW-1185">Reference proteome</keyword>
<feature type="compositionally biased region" description="Low complexity" evidence="1">
    <location>
        <begin position="101"/>
        <end position="111"/>
    </location>
</feature>
<evidence type="ECO:0000313" key="3">
    <source>
        <dbReference type="Proteomes" id="UP001219355"/>
    </source>
</evidence>
<feature type="region of interest" description="Disordered" evidence="1">
    <location>
        <begin position="1"/>
        <end position="135"/>
    </location>
</feature>
<dbReference type="Proteomes" id="UP001219355">
    <property type="component" value="Chromosome 1"/>
</dbReference>
<evidence type="ECO:0000313" key="2">
    <source>
        <dbReference type="EMBL" id="WEW54812.1"/>
    </source>
</evidence>
<dbReference type="GO" id="GO:0006310">
    <property type="term" value="P:DNA recombination"/>
    <property type="evidence" value="ECO:0007669"/>
    <property type="project" value="TreeGrafter"/>
</dbReference>
<dbReference type="AlphaFoldDB" id="A0AAF0DAB5"/>
<feature type="compositionally biased region" description="Acidic residues" evidence="1">
    <location>
        <begin position="235"/>
        <end position="245"/>
    </location>
</feature>
<feature type="compositionally biased region" description="Acidic residues" evidence="1">
    <location>
        <begin position="270"/>
        <end position="283"/>
    </location>
</feature>
<dbReference type="EMBL" id="CP120627">
    <property type="protein sequence ID" value="WEW54812.1"/>
    <property type="molecule type" value="Genomic_DNA"/>
</dbReference>
<feature type="compositionally biased region" description="Polar residues" evidence="1">
    <location>
        <begin position="72"/>
        <end position="86"/>
    </location>
</feature>
<feature type="region of interest" description="Disordered" evidence="1">
    <location>
        <begin position="225"/>
        <end position="283"/>
    </location>
</feature>
<protein>
    <recommendedName>
        <fullName evidence="4">Swi5-dependent recombination DNA repair protein 1</fullName>
    </recommendedName>
</protein>
<dbReference type="Gene3D" id="6.10.140.1020">
    <property type="match status" value="1"/>
</dbReference>
<evidence type="ECO:0000256" key="1">
    <source>
        <dbReference type="SAM" id="MobiDB-lite"/>
    </source>
</evidence>
<reference evidence="2" key="1">
    <citation type="submission" date="2023-03" db="EMBL/GenBank/DDBJ databases">
        <title>Emydomyces testavorans Genome Sequence.</title>
        <authorList>
            <person name="Hoyer L."/>
        </authorList>
    </citation>
    <scope>NUCLEOTIDE SEQUENCE</scope>
    <source>
        <strain evidence="2">16-2883</strain>
    </source>
</reference>
<gene>
    <name evidence="2" type="ORF">PRK78_000237</name>
</gene>
<proteinExistence type="predicted"/>